<keyword evidence="6" id="KW-1185">Reference proteome</keyword>
<dbReference type="SUPFAM" id="SSF51445">
    <property type="entry name" value="(Trans)glycosidases"/>
    <property type="match status" value="1"/>
</dbReference>
<dbReference type="EMBL" id="JBHSDU010000014">
    <property type="protein sequence ID" value="MFC4312052.1"/>
    <property type="molecule type" value="Genomic_DNA"/>
</dbReference>
<dbReference type="RefSeq" id="WP_380601120.1">
    <property type="nucleotide sequence ID" value="NZ_JBHSDU010000014.1"/>
</dbReference>
<evidence type="ECO:0000313" key="5">
    <source>
        <dbReference type="EMBL" id="MFC4312052.1"/>
    </source>
</evidence>
<keyword evidence="3" id="KW-0326">Glycosidase</keyword>
<dbReference type="InterPro" id="IPR017853">
    <property type="entry name" value="GH"/>
</dbReference>
<evidence type="ECO:0000313" key="6">
    <source>
        <dbReference type="Proteomes" id="UP001595904"/>
    </source>
</evidence>
<reference evidence="6" key="1">
    <citation type="journal article" date="2019" name="Int. J. Syst. Evol. Microbiol.">
        <title>The Global Catalogue of Microorganisms (GCM) 10K type strain sequencing project: providing services to taxonomists for standard genome sequencing and annotation.</title>
        <authorList>
            <consortium name="The Broad Institute Genomics Platform"/>
            <consortium name="The Broad Institute Genome Sequencing Center for Infectious Disease"/>
            <person name="Wu L."/>
            <person name="Ma J."/>
        </authorList>
    </citation>
    <scope>NUCLEOTIDE SEQUENCE [LARGE SCALE GENOMIC DNA]</scope>
    <source>
        <strain evidence="6">CGMCC 1.10759</strain>
    </source>
</reference>
<keyword evidence="2" id="KW-0378">Hydrolase</keyword>
<gene>
    <name evidence="5" type="ORF">ACFPN2_23425</name>
</gene>
<evidence type="ECO:0000256" key="2">
    <source>
        <dbReference type="ARBA" id="ARBA00022801"/>
    </source>
</evidence>
<dbReference type="Pfam" id="PF00232">
    <property type="entry name" value="Glyco_hydro_1"/>
    <property type="match status" value="2"/>
</dbReference>
<evidence type="ECO:0000256" key="1">
    <source>
        <dbReference type="ARBA" id="ARBA00010838"/>
    </source>
</evidence>
<dbReference type="InterPro" id="IPR001360">
    <property type="entry name" value="Glyco_hydro_1"/>
</dbReference>
<evidence type="ECO:0000256" key="3">
    <source>
        <dbReference type="ARBA" id="ARBA00023295"/>
    </source>
</evidence>
<accession>A0ABV8SX50</accession>
<dbReference type="Proteomes" id="UP001595904">
    <property type="component" value="Unassembled WGS sequence"/>
</dbReference>
<dbReference type="PRINTS" id="PR00131">
    <property type="entry name" value="GLHYDRLASE1"/>
</dbReference>
<proteinExistence type="inferred from homology"/>
<dbReference type="PANTHER" id="PTHR10353:SF36">
    <property type="entry name" value="LP05116P"/>
    <property type="match status" value="1"/>
</dbReference>
<dbReference type="PANTHER" id="PTHR10353">
    <property type="entry name" value="GLYCOSYL HYDROLASE"/>
    <property type="match status" value="1"/>
</dbReference>
<comment type="caution">
    <text evidence="5">The sequence shown here is derived from an EMBL/GenBank/DDBJ whole genome shotgun (WGS) entry which is preliminary data.</text>
</comment>
<protein>
    <submittedName>
        <fullName evidence="5">Family 1 glycosylhydrolase</fullName>
    </submittedName>
</protein>
<comment type="similarity">
    <text evidence="1 4">Belongs to the glycosyl hydrolase 1 family.</text>
</comment>
<name>A0ABV8SX50_9GAMM</name>
<dbReference type="Gene3D" id="3.20.20.80">
    <property type="entry name" value="Glycosidases"/>
    <property type="match status" value="1"/>
</dbReference>
<sequence>MAARPRGGSFPKGFLWGAATSGHQIEGNNINSDMWVAETVKPTFFAEPSGDATNSFALWPRDMDLVKSFGLNSYRFSVEWSRIEPEPGMFSIAMLDHYKAMIEGCRERGLIPMVTFSHFTTPRWFAARGGWTNAESPDLFGRFCERAARHLAADIGYAMTLNEPNVLRNPTDDAKLAKIKPVFDGMTAAAAKAIGSTRFVIGNFGVEDLDQYTRTVIAAHKAAKAAIKAARSSLPVGVTLAMPDDQTVGSNSMRDKFRAQSYLPWLEAARSDDFLGVQNYERQLWDANGKVDPPAGGVRNAGGGEVYPASLANAVRYAHSVARVPIIVTEHGVNTDDDTIRARFIPEALAELRKAMDEGIPVKGYIHWSLLDNFEWISGYKHHYGLVAVDRKTFQRTPKPSAAVLGAIARANELP</sequence>
<evidence type="ECO:0000256" key="4">
    <source>
        <dbReference type="RuleBase" id="RU003690"/>
    </source>
</evidence>
<organism evidence="5 6">
    <name type="scientific">Steroidobacter flavus</name>
    <dbReference type="NCBI Taxonomy" id="1842136"/>
    <lineage>
        <taxon>Bacteria</taxon>
        <taxon>Pseudomonadati</taxon>
        <taxon>Pseudomonadota</taxon>
        <taxon>Gammaproteobacteria</taxon>
        <taxon>Steroidobacterales</taxon>
        <taxon>Steroidobacteraceae</taxon>
        <taxon>Steroidobacter</taxon>
    </lineage>
</organism>